<dbReference type="OrthoDB" id="4420059at2"/>
<comment type="caution">
    <text evidence="1">The sequence shown here is derived from an EMBL/GenBank/DDBJ whole genome shotgun (WGS) entry which is preliminary data.</text>
</comment>
<dbReference type="EMBL" id="REGC01000013">
    <property type="protein sequence ID" value="RMB57714.1"/>
    <property type="molecule type" value="Genomic_DNA"/>
</dbReference>
<protein>
    <submittedName>
        <fullName evidence="1">Transcriptional regulator</fullName>
    </submittedName>
</protein>
<sequence>MENITLDGAVVRCVLGKRLPVGVDITGVGKMTLNASNILALPVNLEMEGKIGP</sequence>
<evidence type="ECO:0000313" key="1">
    <source>
        <dbReference type="EMBL" id="RMB57714.1"/>
    </source>
</evidence>
<evidence type="ECO:0000313" key="2">
    <source>
        <dbReference type="Proteomes" id="UP000270649"/>
    </source>
</evidence>
<organism evidence="1 2">
    <name type="scientific">Corynebacterium macginleyi</name>
    <dbReference type="NCBI Taxonomy" id="38290"/>
    <lineage>
        <taxon>Bacteria</taxon>
        <taxon>Bacillati</taxon>
        <taxon>Actinomycetota</taxon>
        <taxon>Actinomycetes</taxon>
        <taxon>Mycobacteriales</taxon>
        <taxon>Corynebacteriaceae</taxon>
        <taxon>Corynebacterium</taxon>
    </lineage>
</organism>
<reference evidence="1 2" key="1">
    <citation type="submission" date="2018-10" db="EMBL/GenBank/DDBJ databases">
        <title>Corynebacterium macginleyi genome sequencing and assembly of the type strain and two clinical samples.</title>
        <authorList>
            <person name="Bernier A.-M."/>
            <person name="Bernard K."/>
        </authorList>
    </citation>
    <scope>NUCLEOTIDE SEQUENCE [LARGE SCALE GENOMIC DNA]</scope>
    <source>
        <strain evidence="1 2">NML 120205</strain>
    </source>
</reference>
<dbReference type="Proteomes" id="UP000270649">
    <property type="component" value="Unassembled WGS sequence"/>
</dbReference>
<proteinExistence type="predicted"/>
<name>A0A3M0FYJ7_9CORY</name>
<gene>
    <name evidence="1" type="ORF">D9543_09245</name>
</gene>
<dbReference type="AlphaFoldDB" id="A0A3M0FYJ7"/>
<accession>A0A3M0FYJ7</accession>